<feature type="domain" description="SGNH hydrolase-type esterase" evidence="1">
    <location>
        <begin position="11"/>
        <end position="171"/>
    </location>
</feature>
<dbReference type="InterPro" id="IPR013830">
    <property type="entry name" value="SGNH_hydro"/>
</dbReference>
<dbReference type="Proteomes" id="UP000322077">
    <property type="component" value="Unassembled WGS sequence"/>
</dbReference>
<dbReference type="GO" id="GO:0004622">
    <property type="term" value="F:phosphatidylcholine lysophospholipase activity"/>
    <property type="evidence" value="ECO:0007669"/>
    <property type="project" value="TreeGrafter"/>
</dbReference>
<organism evidence="2 3">
    <name type="scientific">Sphingomonas montanisoli</name>
    <dbReference type="NCBI Taxonomy" id="2606412"/>
    <lineage>
        <taxon>Bacteria</taxon>
        <taxon>Pseudomonadati</taxon>
        <taxon>Pseudomonadota</taxon>
        <taxon>Alphaproteobacteria</taxon>
        <taxon>Sphingomonadales</taxon>
        <taxon>Sphingomonadaceae</taxon>
        <taxon>Sphingomonas</taxon>
    </lineage>
</organism>
<dbReference type="Gene3D" id="3.40.50.1110">
    <property type="entry name" value="SGNH hydrolase"/>
    <property type="match status" value="1"/>
</dbReference>
<evidence type="ECO:0000259" key="1">
    <source>
        <dbReference type="Pfam" id="PF13472"/>
    </source>
</evidence>
<dbReference type="PANTHER" id="PTHR30383:SF24">
    <property type="entry name" value="THIOESTERASE 1_PROTEASE 1_LYSOPHOSPHOLIPASE L1"/>
    <property type="match status" value="1"/>
</dbReference>
<dbReference type="PANTHER" id="PTHR30383">
    <property type="entry name" value="THIOESTERASE 1/PROTEASE 1/LYSOPHOSPHOLIPASE L1"/>
    <property type="match status" value="1"/>
</dbReference>
<accession>A0A5D9C7G4</accession>
<evidence type="ECO:0000313" key="2">
    <source>
        <dbReference type="EMBL" id="TZG27629.1"/>
    </source>
</evidence>
<dbReference type="EMBL" id="VTOU01000002">
    <property type="protein sequence ID" value="TZG27629.1"/>
    <property type="molecule type" value="Genomic_DNA"/>
</dbReference>
<dbReference type="Pfam" id="PF13472">
    <property type="entry name" value="Lipase_GDSL_2"/>
    <property type="match status" value="1"/>
</dbReference>
<comment type="caution">
    <text evidence="2">The sequence shown here is derived from an EMBL/GenBank/DDBJ whole genome shotgun (WGS) entry which is preliminary data.</text>
</comment>
<dbReference type="RefSeq" id="WP_149521842.1">
    <property type="nucleotide sequence ID" value="NZ_VTOU01000002.1"/>
</dbReference>
<dbReference type="SUPFAM" id="SSF52266">
    <property type="entry name" value="SGNH hydrolase"/>
    <property type="match status" value="1"/>
</dbReference>
<dbReference type="AlphaFoldDB" id="A0A5D9C7G4"/>
<dbReference type="CDD" id="cd01822">
    <property type="entry name" value="Lysophospholipase_L1_like"/>
    <property type="match status" value="1"/>
</dbReference>
<name>A0A5D9C7G4_9SPHN</name>
<gene>
    <name evidence="2" type="ORF">FYJ91_08610</name>
</gene>
<reference evidence="2 3" key="1">
    <citation type="submission" date="2019-08" db="EMBL/GenBank/DDBJ databases">
        <authorList>
            <person name="Wang G."/>
            <person name="Xu Z."/>
        </authorList>
    </citation>
    <scope>NUCLEOTIDE SEQUENCE [LARGE SCALE GENOMIC DNA]</scope>
    <source>
        <strain evidence="2 3">ZX</strain>
    </source>
</reference>
<keyword evidence="3" id="KW-1185">Reference proteome</keyword>
<evidence type="ECO:0000313" key="3">
    <source>
        <dbReference type="Proteomes" id="UP000322077"/>
    </source>
</evidence>
<protein>
    <submittedName>
        <fullName evidence="2">Arylesterase</fullName>
    </submittedName>
</protein>
<dbReference type="InterPro" id="IPR036514">
    <property type="entry name" value="SGNH_hydro_sf"/>
</dbReference>
<sequence length="195" mass="20302">MSVTYDTLILAFGDSLTEGYGLARSQSFAGQLETLLQARHPHASVINAGLSGDTTSSAVARLPRVLSQLTARPDLVIVELGANDLLRGIALETTRANLDTILTELKRCGLPVLLAQMDAPRFLGAFGQNCTAIYAELAKRHGTGLAPFLPPGLLGNPALTLRDRVHPNAAGTTLIAKGFLPAVEAALAAAPAQAA</sequence>
<proteinExistence type="predicted"/>
<dbReference type="InterPro" id="IPR051532">
    <property type="entry name" value="Ester_Hydrolysis_Enzymes"/>
</dbReference>